<dbReference type="InterPro" id="IPR003439">
    <property type="entry name" value="ABC_transporter-like_ATP-bd"/>
</dbReference>
<keyword evidence="4" id="KW-0547">Nucleotide-binding</keyword>
<sequence length="298" mass="32970">MKSIEISNLSKSFHPGFPVLNQMNLSVCAGQVYGLLGENGCGKSTTFNILAGLEQADSGSAHVLGAPFRYATPSHRSRVAIVSQSGTTFPSFTLAEHFDYFAQLYPKWDAKLAGYLAAKFGLPLFYPVRFLSGGQQRKAAILLAMATRAEVLLFDEPAAGLDPVARRAFIEELADVLAEREETTVLFSTHIMSDLERIADDIGFLHSGRIMLEENVAELTETVRKVQVIFRDDQPVPSDFTLPGQIGRLQREGSVVSGMARFASVEERETYRRQTDKQVGVFSLNLEDLFIELIRNQS</sequence>
<comment type="similarity">
    <text evidence="1">Belongs to the ABC transporter superfamily.</text>
</comment>
<keyword evidence="2" id="KW-0813">Transport</keyword>
<dbReference type="SMART" id="SM00382">
    <property type="entry name" value="AAA"/>
    <property type="match status" value="1"/>
</dbReference>
<evidence type="ECO:0000313" key="7">
    <source>
        <dbReference type="EMBL" id="NWK55723.1"/>
    </source>
</evidence>
<dbReference type="GO" id="GO:0005524">
    <property type="term" value="F:ATP binding"/>
    <property type="evidence" value="ECO:0007669"/>
    <property type="project" value="UniProtKB-KW"/>
</dbReference>
<dbReference type="Pfam" id="PF00005">
    <property type="entry name" value="ABC_tran"/>
    <property type="match status" value="1"/>
</dbReference>
<dbReference type="PANTHER" id="PTHR42711">
    <property type="entry name" value="ABC TRANSPORTER ATP-BINDING PROTEIN"/>
    <property type="match status" value="1"/>
</dbReference>
<dbReference type="Proteomes" id="UP000557872">
    <property type="component" value="Unassembled WGS sequence"/>
</dbReference>
<dbReference type="CDD" id="cd03230">
    <property type="entry name" value="ABC_DR_subfamily_A"/>
    <property type="match status" value="1"/>
</dbReference>
<accession>A0A851GDU3</accession>
<name>A0A851GDU3_9BACT</name>
<dbReference type="GO" id="GO:0016887">
    <property type="term" value="F:ATP hydrolysis activity"/>
    <property type="evidence" value="ECO:0007669"/>
    <property type="project" value="InterPro"/>
</dbReference>
<feature type="domain" description="ABC transporter" evidence="6">
    <location>
        <begin position="4"/>
        <end position="232"/>
    </location>
</feature>
<dbReference type="RefSeq" id="WP_178932268.1">
    <property type="nucleotide sequence ID" value="NZ_JACBAZ010000003.1"/>
</dbReference>
<dbReference type="InterPro" id="IPR003593">
    <property type="entry name" value="AAA+_ATPase"/>
</dbReference>
<keyword evidence="8" id="KW-1185">Reference proteome</keyword>
<dbReference type="InterPro" id="IPR050763">
    <property type="entry name" value="ABC_transporter_ATP-binding"/>
</dbReference>
<evidence type="ECO:0000256" key="4">
    <source>
        <dbReference type="ARBA" id="ARBA00022741"/>
    </source>
</evidence>
<reference evidence="7 8" key="1">
    <citation type="submission" date="2020-07" db="EMBL/GenBank/DDBJ databases">
        <title>Roseicoccus Jingziensis gen. nov., sp. nov., isolated from coastal seawater.</title>
        <authorList>
            <person name="Feng X."/>
        </authorList>
    </citation>
    <scope>NUCLEOTIDE SEQUENCE [LARGE SCALE GENOMIC DNA]</scope>
    <source>
        <strain evidence="7 8">N1E253</strain>
    </source>
</reference>
<proteinExistence type="inferred from homology"/>
<dbReference type="InterPro" id="IPR027417">
    <property type="entry name" value="P-loop_NTPase"/>
</dbReference>
<dbReference type="AlphaFoldDB" id="A0A851GDU3"/>
<dbReference type="PROSITE" id="PS50893">
    <property type="entry name" value="ABC_TRANSPORTER_2"/>
    <property type="match status" value="1"/>
</dbReference>
<dbReference type="SUPFAM" id="SSF52540">
    <property type="entry name" value="P-loop containing nucleoside triphosphate hydrolases"/>
    <property type="match status" value="1"/>
</dbReference>
<dbReference type="InterPro" id="IPR017871">
    <property type="entry name" value="ABC_transporter-like_CS"/>
</dbReference>
<dbReference type="Gene3D" id="3.40.50.300">
    <property type="entry name" value="P-loop containing nucleotide triphosphate hydrolases"/>
    <property type="match status" value="1"/>
</dbReference>
<protein>
    <submittedName>
        <fullName evidence="7">ABC transporter ATP-binding protein</fullName>
    </submittedName>
</protein>
<keyword evidence="3" id="KW-0536">Nodulation</keyword>
<evidence type="ECO:0000313" key="8">
    <source>
        <dbReference type="Proteomes" id="UP000557872"/>
    </source>
</evidence>
<dbReference type="EMBL" id="JACBAZ010000003">
    <property type="protein sequence ID" value="NWK55723.1"/>
    <property type="molecule type" value="Genomic_DNA"/>
</dbReference>
<comment type="caution">
    <text evidence="7">The sequence shown here is derived from an EMBL/GenBank/DDBJ whole genome shotgun (WGS) entry which is preliminary data.</text>
</comment>
<gene>
    <name evidence="7" type="ORF">HW115_08885</name>
</gene>
<organism evidence="7 8">
    <name type="scientific">Oceaniferula marina</name>
    <dbReference type="NCBI Taxonomy" id="2748318"/>
    <lineage>
        <taxon>Bacteria</taxon>
        <taxon>Pseudomonadati</taxon>
        <taxon>Verrucomicrobiota</taxon>
        <taxon>Verrucomicrobiia</taxon>
        <taxon>Verrucomicrobiales</taxon>
        <taxon>Verrucomicrobiaceae</taxon>
        <taxon>Oceaniferula</taxon>
    </lineage>
</organism>
<evidence type="ECO:0000256" key="3">
    <source>
        <dbReference type="ARBA" id="ARBA00022458"/>
    </source>
</evidence>
<evidence type="ECO:0000256" key="2">
    <source>
        <dbReference type="ARBA" id="ARBA00022448"/>
    </source>
</evidence>
<dbReference type="PANTHER" id="PTHR42711:SF5">
    <property type="entry name" value="ABC TRANSPORTER ATP-BINDING PROTEIN NATA"/>
    <property type="match status" value="1"/>
</dbReference>
<keyword evidence="5 7" id="KW-0067">ATP-binding</keyword>
<evidence type="ECO:0000259" key="6">
    <source>
        <dbReference type="PROSITE" id="PS50893"/>
    </source>
</evidence>
<evidence type="ECO:0000256" key="5">
    <source>
        <dbReference type="ARBA" id="ARBA00022840"/>
    </source>
</evidence>
<evidence type="ECO:0000256" key="1">
    <source>
        <dbReference type="ARBA" id="ARBA00005417"/>
    </source>
</evidence>
<dbReference type="PROSITE" id="PS00211">
    <property type="entry name" value="ABC_TRANSPORTER_1"/>
    <property type="match status" value="1"/>
</dbReference>